<evidence type="ECO:0000313" key="3">
    <source>
        <dbReference type="EMBL" id="MDA5401193.1"/>
    </source>
</evidence>
<comment type="caution">
    <text evidence="3">The sequence shown here is derived from an EMBL/GenBank/DDBJ whole genome shotgun (WGS) entry which is preliminary data.</text>
</comment>
<keyword evidence="2" id="KW-0342">GTP-binding</keyword>
<dbReference type="AlphaFoldDB" id="A0A9X3UMD8"/>
<proteinExistence type="predicted"/>
<protein>
    <submittedName>
        <fullName evidence="3">Lin0512 family protein</fullName>
    </submittedName>
</protein>
<evidence type="ECO:0000313" key="4">
    <source>
        <dbReference type="Proteomes" id="UP001151234"/>
    </source>
</evidence>
<dbReference type="GO" id="GO:0005525">
    <property type="term" value="F:GTP binding"/>
    <property type="evidence" value="ECO:0007669"/>
    <property type="project" value="UniProtKB-KW"/>
</dbReference>
<sequence>MALKSMVMEFGSGVDIRGGDCTKAAVRAVEAALRHNSITFAQAFDQPREAMVIRVAIGVPRPDEVDTGKVAGVLPYGSAEVRVEEGGMEIARDDGGVGTTLANAALTVYLDVPEGGMA</sequence>
<evidence type="ECO:0000256" key="1">
    <source>
        <dbReference type="ARBA" id="ARBA00022741"/>
    </source>
</evidence>
<name>A0A9X3UMD8_9HYPH</name>
<reference evidence="3" key="1">
    <citation type="submission" date="2022-11" db="EMBL/GenBank/DDBJ databases">
        <title>Draft genome sequence of Hoeflea poritis E7-10 and Hoeflea prorocentri PM5-8, separated from scleractinian coral Porites lutea and marine dinoflagellate.</title>
        <authorList>
            <person name="Zhang G."/>
            <person name="Wei Q."/>
            <person name="Cai L."/>
        </authorList>
    </citation>
    <scope>NUCLEOTIDE SEQUENCE</scope>
    <source>
        <strain evidence="3">PM5-8</strain>
    </source>
</reference>
<keyword evidence="4" id="KW-1185">Reference proteome</keyword>
<dbReference type="NCBIfam" id="TIGR02058">
    <property type="entry name" value="lin0512_fam"/>
    <property type="match status" value="1"/>
</dbReference>
<dbReference type="Pfam" id="PF09585">
    <property type="entry name" value="Lin0512_fam"/>
    <property type="match status" value="1"/>
</dbReference>
<evidence type="ECO:0000256" key="2">
    <source>
        <dbReference type="ARBA" id="ARBA00023134"/>
    </source>
</evidence>
<accession>A0A9X3UMD8</accession>
<dbReference type="PANTHER" id="PTHR34784">
    <property type="entry name" value="50S RIBOSOMAL PROTEIN L34"/>
    <property type="match status" value="1"/>
</dbReference>
<gene>
    <name evidence="3" type="ORF">OQ273_21655</name>
</gene>
<dbReference type="Proteomes" id="UP001151234">
    <property type="component" value="Unassembled WGS sequence"/>
</dbReference>
<dbReference type="Gene3D" id="3.30.1330.20">
    <property type="entry name" value="Tubulin/FtsZ, C-terminal domain"/>
    <property type="match status" value="1"/>
</dbReference>
<dbReference type="EMBL" id="JAPJZI010000002">
    <property type="protein sequence ID" value="MDA5401193.1"/>
    <property type="molecule type" value="Genomic_DNA"/>
</dbReference>
<keyword evidence="1" id="KW-0547">Nucleotide-binding</keyword>
<organism evidence="3 4">
    <name type="scientific">Hoeflea prorocentri</name>
    <dbReference type="NCBI Taxonomy" id="1922333"/>
    <lineage>
        <taxon>Bacteria</taxon>
        <taxon>Pseudomonadati</taxon>
        <taxon>Pseudomonadota</taxon>
        <taxon>Alphaproteobacteria</taxon>
        <taxon>Hyphomicrobiales</taxon>
        <taxon>Rhizobiaceae</taxon>
        <taxon>Hoeflea</taxon>
    </lineage>
</organism>
<dbReference type="InterPro" id="IPR011719">
    <property type="entry name" value="CHP02058"/>
</dbReference>
<dbReference type="PANTHER" id="PTHR34784:SF1">
    <property type="entry name" value="50S RIBOSOMAL PROTEIN L34"/>
    <property type="match status" value="1"/>
</dbReference>
<dbReference type="RefSeq" id="WP_267993188.1">
    <property type="nucleotide sequence ID" value="NZ_JAPJZI010000002.1"/>
</dbReference>
<dbReference type="InterPro" id="IPR037103">
    <property type="entry name" value="Tubulin/FtsZ-like_C"/>
</dbReference>